<dbReference type="AlphaFoldDB" id="A0A5A8CS54"/>
<dbReference type="GO" id="GO:0005737">
    <property type="term" value="C:cytoplasm"/>
    <property type="evidence" value="ECO:0007669"/>
    <property type="project" value="TreeGrafter"/>
</dbReference>
<evidence type="ECO:0000256" key="1">
    <source>
        <dbReference type="SAM" id="MobiDB-lite"/>
    </source>
</evidence>
<feature type="region of interest" description="Disordered" evidence="1">
    <location>
        <begin position="590"/>
        <end position="609"/>
    </location>
</feature>
<dbReference type="SUPFAM" id="SSF51735">
    <property type="entry name" value="NAD(P)-binding Rossmann-fold domains"/>
    <property type="match status" value="2"/>
</dbReference>
<evidence type="ECO:0008006" key="4">
    <source>
        <dbReference type="Google" id="ProtNLM"/>
    </source>
</evidence>
<dbReference type="PANTHER" id="PTHR43544:SF2">
    <property type="entry name" value="OXIDOREDUCTASE"/>
    <property type="match status" value="1"/>
</dbReference>
<name>A0A5A8CS54_CAFRO</name>
<feature type="region of interest" description="Disordered" evidence="1">
    <location>
        <begin position="520"/>
        <end position="569"/>
    </location>
</feature>
<dbReference type="InterPro" id="IPR002347">
    <property type="entry name" value="SDR_fam"/>
</dbReference>
<evidence type="ECO:0000313" key="3">
    <source>
        <dbReference type="Proteomes" id="UP000325113"/>
    </source>
</evidence>
<accession>A0A5A8CS54</accession>
<reference evidence="2 3" key="1">
    <citation type="submission" date="2019-07" db="EMBL/GenBank/DDBJ databases">
        <title>Genomes of Cafeteria roenbergensis.</title>
        <authorList>
            <person name="Fischer M.G."/>
            <person name="Hackl T."/>
            <person name="Roman M."/>
        </authorList>
    </citation>
    <scope>NUCLEOTIDE SEQUENCE [LARGE SCALE GENOMIC DNA]</scope>
    <source>
        <strain evidence="2 3">Cflag</strain>
    </source>
</reference>
<dbReference type="Gene3D" id="3.40.50.720">
    <property type="entry name" value="NAD(P)-binding Rossmann-like Domain"/>
    <property type="match status" value="2"/>
</dbReference>
<evidence type="ECO:0000313" key="2">
    <source>
        <dbReference type="EMBL" id="KAA0155538.1"/>
    </source>
</evidence>
<dbReference type="Pfam" id="PF00106">
    <property type="entry name" value="adh_short"/>
    <property type="match status" value="1"/>
</dbReference>
<sequence length="887" mass="94498">MDSSDDEGPSMFSVSVPDPAEDEEMVAAQAACILSADDVATATRVLRTLADTSAMSEDDAGSVALRDLRQALVSAHTRLKKRFFGGTSVGVHATRTMLKRRMRAEEQRQKMLDRRFVDNTGLRRSRIQKMAELEGEHGGAVPMLLDGVTDRAGDDDEVAASSLSMALEDAAPAAEGVLTTAAAASATAETGAGAGAVAGGAEGAAFVTAAEADLEDLAARRALVGQESGAVHALKAMDAVAEAAARAAEQALPETATEEEREAARIQAVLAAASTAGAGESERVLHSPRACYRCRARFVRLHHFYASMCPACADICWAKRRQTTDLTGRIGIVTGARVKIGYHAAMRLLRCGADVIVVTRFPTDCARRYANEKTASAFAGRLHVYGIDMRSTPLLELWCAWLYRRYSHLDMIVNNACQTIRRPPAYYAHLLDAELIAHKAAGASLPASQRRMLRPYFDFLHWAQIAAAGDLGAADAAWERVTERRRRRREAAAESPSAFLAGAAVAPGLIGFAEADEGLPAGDEWSDGDGWGAFSAGSTLPRAAIQGRKRRNRRRRRAPPPLLPPAAAAAAAAAPPAAAAAAPSAAGDAAAEGSASTGHPSAPMEGIVSAAPSSGVPIVPAPMLSQMSAAPEDAITDMRLFPRGATDTNEQQVDLRRTNSWMLRMHEVSSTEAAEAFTINALAPFVMTGKLRGLMMRPPPEGNPTYGQGCSPVLDALGRRSAAWKRDVSGDDSSALAAARAALDSGKAGGEMDYSTWEVRPDRFVVQVSAMEGKFNRRKQPTHPHTNAAKAALNMMVKTSAKDYAKDRIFMNAVDTGWINPEQPVELAKEIAAANHFQTPIDEIDAAARILDPILAPVETRRLGRALGPDNMPPWGVFLKEFAETEW</sequence>
<dbReference type="PANTHER" id="PTHR43544">
    <property type="entry name" value="SHORT-CHAIN DEHYDROGENASE/REDUCTASE"/>
    <property type="match status" value="1"/>
</dbReference>
<protein>
    <recommendedName>
        <fullName evidence="4">Oxidoreductase</fullName>
    </recommendedName>
</protein>
<dbReference type="InterPro" id="IPR036291">
    <property type="entry name" value="NAD(P)-bd_dom_sf"/>
</dbReference>
<proteinExistence type="predicted"/>
<dbReference type="Proteomes" id="UP000325113">
    <property type="component" value="Unassembled WGS sequence"/>
</dbReference>
<dbReference type="InterPro" id="IPR051468">
    <property type="entry name" value="Fungal_SecMetab_SDRs"/>
</dbReference>
<feature type="region of interest" description="Disordered" evidence="1">
    <location>
        <begin position="1"/>
        <end position="20"/>
    </location>
</feature>
<organism evidence="2 3">
    <name type="scientific">Cafeteria roenbergensis</name>
    <name type="common">Marine flagellate</name>
    <dbReference type="NCBI Taxonomy" id="33653"/>
    <lineage>
        <taxon>Eukaryota</taxon>
        <taxon>Sar</taxon>
        <taxon>Stramenopiles</taxon>
        <taxon>Bigyra</taxon>
        <taxon>Opalozoa</taxon>
        <taxon>Bicosoecida</taxon>
        <taxon>Cafeteriaceae</taxon>
        <taxon>Cafeteria</taxon>
    </lineage>
</organism>
<gene>
    <name evidence="2" type="ORF">FNF31_06077</name>
</gene>
<dbReference type="GO" id="GO:0016491">
    <property type="term" value="F:oxidoreductase activity"/>
    <property type="evidence" value="ECO:0007669"/>
    <property type="project" value="TreeGrafter"/>
</dbReference>
<feature type="compositionally biased region" description="Basic residues" evidence="1">
    <location>
        <begin position="547"/>
        <end position="558"/>
    </location>
</feature>
<comment type="caution">
    <text evidence="2">The sequence shown here is derived from an EMBL/GenBank/DDBJ whole genome shotgun (WGS) entry which is preliminary data.</text>
</comment>
<dbReference type="EMBL" id="VLTM01000087">
    <property type="protein sequence ID" value="KAA0155538.1"/>
    <property type="molecule type" value="Genomic_DNA"/>
</dbReference>